<dbReference type="AlphaFoldDB" id="A0A7I8LCL4"/>
<evidence type="ECO:0000256" key="8">
    <source>
        <dbReference type="PROSITE-ProRule" id="PRU00357"/>
    </source>
</evidence>
<evidence type="ECO:0000256" key="7">
    <source>
        <dbReference type="PROSITE-ProRule" id="PRU00024"/>
    </source>
</evidence>
<dbReference type="Pfam" id="PF06203">
    <property type="entry name" value="CCT"/>
    <property type="match status" value="1"/>
</dbReference>
<reference evidence="11" key="1">
    <citation type="submission" date="2020-02" db="EMBL/GenBank/DDBJ databases">
        <authorList>
            <person name="Scholz U."/>
            <person name="Mascher M."/>
            <person name="Fiebig A."/>
        </authorList>
    </citation>
    <scope>NUCLEOTIDE SEQUENCE</scope>
</reference>
<dbReference type="Pfam" id="PF00643">
    <property type="entry name" value="zf-B_box"/>
    <property type="match status" value="1"/>
</dbReference>
<evidence type="ECO:0000256" key="5">
    <source>
        <dbReference type="ARBA" id="ARBA00022833"/>
    </source>
</evidence>
<evidence type="ECO:0000313" key="12">
    <source>
        <dbReference type="Proteomes" id="UP000663760"/>
    </source>
</evidence>
<dbReference type="GO" id="GO:0003700">
    <property type="term" value="F:DNA-binding transcription factor activity"/>
    <property type="evidence" value="ECO:0007669"/>
    <property type="project" value="TreeGrafter"/>
</dbReference>
<accession>A0A7I8LCL4</accession>
<evidence type="ECO:0000256" key="1">
    <source>
        <dbReference type="ARBA" id="ARBA00004123"/>
    </source>
</evidence>
<organism evidence="11 12">
    <name type="scientific">Spirodela intermedia</name>
    <name type="common">Intermediate duckweed</name>
    <dbReference type="NCBI Taxonomy" id="51605"/>
    <lineage>
        <taxon>Eukaryota</taxon>
        <taxon>Viridiplantae</taxon>
        <taxon>Streptophyta</taxon>
        <taxon>Embryophyta</taxon>
        <taxon>Tracheophyta</taxon>
        <taxon>Spermatophyta</taxon>
        <taxon>Magnoliopsida</taxon>
        <taxon>Liliopsida</taxon>
        <taxon>Araceae</taxon>
        <taxon>Lemnoideae</taxon>
        <taxon>Spirodela</taxon>
    </lineage>
</organism>
<dbReference type="InterPro" id="IPR010402">
    <property type="entry name" value="CCT_domain"/>
</dbReference>
<evidence type="ECO:0000259" key="10">
    <source>
        <dbReference type="PROSITE" id="PS51017"/>
    </source>
</evidence>
<name>A0A7I8LCL4_SPIIN</name>
<evidence type="ECO:0000313" key="11">
    <source>
        <dbReference type="EMBL" id="CAA7407731.1"/>
    </source>
</evidence>
<dbReference type="PANTHER" id="PTHR31319:SF39">
    <property type="entry name" value="ZINC FINGER PROTEIN CONSTANS-LIKE 1"/>
    <property type="match status" value="1"/>
</dbReference>
<feature type="domain" description="B box-type" evidence="9">
    <location>
        <begin position="16"/>
        <end position="58"/>
    </location>
</feature>
<gene>
    <name evidence="11" type="ORF">SI8410_14018409</name>
</gene>
<proteinExistence type="inferred from homology"/>
<dbReference type="GO" id="GO:0009909">
    <property type="term" value="P:regulation of flower development"/>
    <property type="evidence" value="ECO:0007669"/>
    <property type="project" value="InterPro"/>
</dbReference>
<dbReference type="PANTHER" id="PTHR31319">
    <property type="entry name" value="ZINC FINGER PROTEIN CONSTANS-LIKE 4"/>
    <property type="match status" value="1"/>
</dbReference>
<comment type="subcellular location">
    <subcellularLocation>
        <location evidence="1 8">Nucleus</location>
    </subcellularLocation>
</comment>
<dbReference type="EMBL" id="LR746277">
    <property type="protein sequence ID" value="CAA7407731.1"/>
    <property type="molecule type" value="Genomic_DNA"/>
</dbReference>
<comment type="similarity">
    <text evidence="2">Belongs to the CONSTANS family.</text>
</comment>
<dbReference type="OrthoDB" id="153872at2759"/>
<dbReference type="InterPro" id="IPR049808">
    <property type="entry name" value="CONSTANS-like_Bbox1"/>
</dbReference>
<protein>
    <submittedName>
        <fullName evidence="11">Uncharacterized protein</fullName>
    </submittedName>
</protein>
<evidence type="ECO:0000256" key="4">
    <source>
        <dbReference type="ARBA" id="ARBA00022771"/>
    </source>
</evidence>
<feature type="domain" description="CCT" evidence="10">
    <location>
        <begin position="223"/>
        <end position="265"/>
    </location>
</feature>
<dbReference type="InterPro" id="IPR000315">
    <property type="entry name" value="Znf_B-box"/>
</dbReference>
<dbReference type="GO" id="GO:0008270">
    <property type="term" value="F:zinc ion binding"/>
    <property type="evidence" value="ECO:0007669"/>
    <property type="project" value="UniProtKB-KW"/>
</dbReference>
<evidence type="ECO:0000256" key="6">
    <source>
        <dbReference type="ARBA" id="ARBA00023242"/>
    </source>
</evidence>
<dbReference type="GO" id="GO:2000028">
    <property type="term" value="P:regulation of photoperiodism, flowering"/>
    <property type="evidence" value="ECO:0007669"/>
    <property type="project" value="TreeGrafter"/>
</dbReference>
<dbReference type="GO" id="GO:0005634">
    <property type="term" value="C:nucleus"/>
    <property type="evidence" value="ECO:0007669"/>
    <property type="project" value="UniProtKB-SubCell"/>
</dbReference>
<dbReference type="PROSITE" id="PS50119">
    <property type="entry name" value="ZF_BBOX"/>
    <property type="match status" value="1"/>
</dbReference>
<evidence type="ECO:0000256" key="2">
    <source>
        <dbReference type="ARBA" id="ARBA00010024"/>
    </source>
</evidence>
<evidence type="ECO:0000259" key="9">
    <source>
        <dbReference type="PROSITE" id="PS50119"/>
    </source>
</evidence>
<keyword evidence="12" id="KW-1185">Reference proteome</keyword>
<sequence length="292" mass="31395">MKKKAAGSGGGGGRACDACQSAAAAVYCRADSAYLCGGCDARVHAANWVASRHDRVSLCDAAALTCKEEKEDDDDDDEVDDGEEDEVSSWLLLNSGKNSGQGLLFASEDNDYLDFAGYGSSGDTQQTQGGDGKKLDGREEQVLLQQQQLSFPLEMAAAYEASNGFYGYTAFFGHVDQPAMEARTVPDVAAGGAAHFRQPKGTIDLFAGATAPPAATSLSAGDREARVLRYREKRKTRRFEKTIRYASRKAYAETRPRVKGRFAKRSDAELEVDQLFSTAVMAETGYGVVPSF</sequence>
<keyword evidence="3" id="KW-0479">Metal-binding</keyword>
<dbReference type="CDD" id="cd19821">
    <property type="entry name" value="Bbox1_BBX-like"/>
    <property type="match status" value="1"/>
</dbReference>
<keyword evidence="4 7" id="KW-0863">Zinc-finger</keyword>
<keyword evidence="6 8" id="KW-0539">Nucleus</keyword>
<dbReference type="InterPro" id="IPR045281">
    <property type="entry name" value="CONSTANS-like"/>
</dbReference>
<keyword evidence="5" id="KW-0862">Zinc</keyword>
<dbReference type="Proteomes" id="UP000663760">
    <property type="component" value="Chromosome 14"/>
</dbReference>
<dbReference type="PROSITE" id="PS51017">
    <property type="entry name" value="CCT"/>
    <property type="match status" value="1"/>
</dbReference>
<dbReference type="SMART" id="SM00336">
    <property type="entry name" value="BBOX"/>
    <property type="match status" value="1"/>
</dbReference>
<evidence type="ECO:0000256" key="3">
    <source>
        <dbReference type="ARBA" id="ARBA00022723"/>
    </source>
</evidence>